<proteinExistence type="predicted"/>
<organism evidence="1 2">
    <name type="scientific">Phyllobacterium phragmitis</name>
    <dbReference type="NCBI Taxonomy" id="2670329"/>
    <lineage>
        <taxon>Bacteria</taxon>
        <taxon>Pseudomonadati</taxon>
        <taxon>Pseudomonadota</taxon>
        <taxon>Alphaproteobacteria</taxon>
        <taxon>Hyphomicrobiales</taxon>
        <taxon>Phyllobacteriaceae</taxon>
        <taxon>Phyllobacterium</taxon>
    </lineage>
</organism>
<dbReference type="RefSeq" id="WP_407864651.1">
    <property type="nucleotide sequence ID" value="NZ_BAAFZP010000001.1"/>
</dbReference>
<sequence>MLEANTAAAIEVVPGAVEIREQWPTVTYRGDGGGQQSHIFDFWVRMATGLRVAIAVKPASKVETSGLARTIELIREQGVLRPLADATRVLTEAEVSRGVARNARRILRARRMRNEAEVEAARRDLAGRRGWFRFADPLRGLPVEAHRRTALWNLIDEGFLVAREDGDIVDRSLVRVAPLPTTA</sequence>
<evidence type="ECO:0008006" key="3">
    <source>
        <dbReference type="Google" id="ProtNLM"/>
    </source>
</evidence>
<accession>A0ABQ0GZ11</accession>
<name>A0ABQ0GZ11_9HYPH</name>
<dbReference type="Proteomes" id="UP001628091">
    <property type="component" value="Unassembled WGS sequence"/>
</dbReference>
<keyword evidence="2" id="KW-1185">Reference proteome</keyword>
<comment type="caution">
    <text evidence="1">The sequence shown here is derived from an EMBL/GenBank/DDBJ whole genome shotgun (WGS) entry which is preliminary data.</text>
</comment>
<protein>
    <recommendedName>
        <fullName evidence="3">TnsA endonuclease N-terminal domain-containing protein</fullName>
    </recommendedName>
</protein>
<evidence type="ECO:0000313" key="2">
    <source>
        <dbReference type="Proteomes" id="UP001628091"/>
    </source>
</evidence>
<dbReference type="EMBL" id="BAAFZP010000001">
    <property type="protein sequence ID" value="GAB1581906.1"/>
    <property type="molecule type" value="Genomic_DNA"/>
</dbReference>
<evidence type="ECO:0000313" key="1">
    <source>
        <dbReference type="EMBL" id="GAB1581906.1"/>
    </source>
</evidence>
<reference evidence="1 2" key="1">
    <citation type="submission" date="2024-10" db="EMBL/GenBank/DDBJ databases">
        <title>Isolation, draft genome sequencing and identification of Phyllobacterium sp. NSA23, isolated from leaf soil.</title>
        <authorList>
            <person name="Akita H."/>
        </authorList>
    </citation>
    <scope>NUCLEOTIDE SEQUENCE [LARGE SCALE GENOMIC DNA]</scope>
    <source>
        <strain evidence="1 2">NSA23</strain>
    </source>
</reference>
<gene>
    <name evidence="1" type="ORF">PPNSA23_18490</name>
</gene>